<dbReference type="HAMAP" id="MF_00130">
    <property type="entry name" value="RecU"/>
    <property type="match status" value="1"/>
</dbReference>
<evidence type="ECO:0000256" key="11">
    <source>
        <dbReference type="ARBA" id="ARBA00023447"/>
    </source>
</evidence>
<evidence type="ECO:0000256" key="3">
    <source>
        <dbReference type="ARBA" id="ARBA00022722"/>
    </source>
</evidence>
<dbReference type="InterPro" id="IPR004612">
    <property type="entry name" value="Resolv_RecU"/>
</dbReference>
<accession>A0A069RI61</accession>
<dbReference type="AlphaFoldDB" id="A0A069RI61"/>
<evidence type="ECO:0000256" key="13">
    <source>
        <dbReference type="HAMAP-Rule" id="MF_00130"/>
    </source>
</evidence>
<keyword evidence="4 13" id="KW-0479">Metal-binding</keyword>
<evidence type="ECO:0000256" key="12">
    <source>
        <dbReference type="ARBA" id="ARBA00029523"/>
    </source>
</evidence>
<dbReference type="GO" id="GO:0007059">
    <property type="term" value="P:chromosome segregation"/>
    <property type="evidence" value="ECO:0007669"/>
    <property type="project" value="UniProtKB-UniRule"/>
</dbReference>
<keyword evidence="6 13" id="KW-0227">DNA damage</keyword>
<evidence type="ECO:0000313" key="15">
    <source>
        <dbReference type="EMBL" id="KDR95369.1"/>
    </source>
</evidence>
<comment type="function">
    <text evidence="13">Endonuclease that resolves Holliday junction intermediates in genetic recombination. Cleaves mobile four-strand junctions by introducing symmetrical nicks in paired strands. Promotes annealing of linear ssDNA with homologous dsDNA. Required for DNA repair, homologous recombination and chromosome segregation.</text>
</comment>
<feature type="binding site" evidence="13">
    <location>
        <position position="62"/>
    </location>
    <ligand>
        <name>Mg(2+)</name>
        <dbReference type="ChEBI" id="CHEBI:18420"/>
    </ligand>
</feature>
<dbReference type="GO" id="GO:0005737">
    <property type="term" value="C:cytoplasm"/>
    <property type="evidence" value="ECO:0007669"/>
    <property type="project" value="UniProtKB-SubCell"/>
</dbReference>
<keyword evidence="5 13" id="KW-0255">Endonuclease</keyword>
<name>A0A069RI61_PEPLI</name>
<comment type="catalytic activity">
    <reaction evidence="13">
        <text>Endonucleolytic cleavage at a junction such as a reciprocal single-stranded crossover between two homologous DNA duplexes (Holliday junction).</text>
        <dbReference type="EC" id="3.1.21.10"/>
    </reaction>
</comment>
<dbReference type="GO" id="GO:0003676">
    <property type="term" value="F:nucleic acid binding"/>
    <property type="evidence" value="ECO:0007669"/>
    <property type="project" value="InterPro"/>
</dbReference>
<dbReference type="eggNOG" id="COG3331">
    <property type="taxonomic scope" value="Bacteria"/>
</dbReference>
<dbReference type="EMBL" id="JJMM01000010">
    <property type="protein sequence ID" value="KDR95369.1"/>
    <property type="molecule type" value="Genomic_DNA"/>
</dbReference>
<dbReference type="InterPro" id="IPR011856">
    <property type="entry name" value="tRNA_endonuc-like_dom_sf"/>
</dbReference>
<comment type="caution">
    <text evidence="14">The sequence shown here is derived from an EMBL/GenBank/DDBJ whole genome shotgun (WGS) entry which is preliminary data.</text>
</comment>
<organism evidence="14 16">
    <name type="scientific">Peptoclostridium litorale DSM 5388</name>
    <dbReference type="NCBI Taxonomy" id="1121324"/>
    <lineage>
        <taxon>Bacteria</taxon>
        <taxon>Bacillati</taxon>
        <taxon>Bacillota</taxon>
        <taxon>Clostridia</taxon>
        <taxon>Peptostreptococcales</taxon>
        <taxon>Peptoclostridiaceae</taxon>
        <taxon>Peptoclostridium</taxon>
    </lineage>
</organism>
<evidence type="ECO:0000256" key="4">
    <source>
        <dbReference type="ARBA" id="ARBA00022723"/>
    </source>
</evidence>
<dbReference type="Gene3D" id="3.40.1350.10">
    <property type="match status" value="1"/>
</dbReference>
<dbReference type="EC" id="3.1.21.10" evidence="13"/>
<evidence type="ECO:0000256" key="8">
    <source>
        <dbReference type="ARBA" id="ARBA00022842"/>
    </source>
</evidence>
<evidence type="ECO:0000256" key="6">
    <source>
        <dbReference type="ARBA" id="ARBA00022763"/>
    </source>
</evidence>
<dbReference type="InterPro" id="IPR011335">
    <property type="entry name" value="Restrct_endonuc-II-like"/>
</dbReference>
<dbReference type="STRING" id="1121324.CLIT_10c00960"/>
<dbReference type="CDD" id="cd22354">
    <property type="entry name" value="RecU-like"/>
    <property type="match status" value="1"/>
</dbReference>
<evidence type="ECO:0000313" key="14">
    <source>
        <dbReference type="EMBL" id="KDR93942.1"/>
    </source>
</evidence>
<dbReference type="Pfam" id="PF03838">
    <property type="entry name" value="RecU"/>
    <property type="match status" value="1"/>
</dbReference>
<feature type="site" description="Transition state stabilizer" evidence="13">
    <location>
        <position position="77"/>
    </location>
</feature>
<feature type="binding site" evidence="13">
    <location>
        <position position="75"/>
    </location>
    <ligand>
        <name>Mg(2+)</name>
        <dbReference type="ChEBI" id="CHEBI:18420"/>
    </ligand>
</feature>
<dbReference type="GO" id="GO:0006281">
    <property type="term" value="P:DNA repair"/>
    <property type="evidence" value="ECO:0007669"/>
    <property type="project" value="UniProtKB-UniRule"/>
</dbReference>
<keyword evidence="7 13" id="KW-0378">Hydrolase</keyword>
<dbReference type="GO" id="GO:0008821">
    <property type="term" value="F:crossover junction DNA endonuclease activity"/>
    <property type="evidence" value="ECO:0007669"/>
    <property type="project" value="UniProtKB-EC"/>
</dbReference>
<feature type="binding site" evidence="13">
    <location>
        <position position="93"/>
    </location>
    <ligand>
        <name>Mg(2+)</name>
        <dbReference type="ChEBI" id="CHEBI:18420"/>
    </ligand>
</feature>
<dbReference type="RefSeq" id="WP_038263558.1">
    <property type="nucleotide sequence ID" value="NZ_FSRH01000004.1"/>
</dbReference>
<dbReference type="SUPFAM" id="SSF52980">
    <property type="entry name" value="Restriction endonuclease-like"/>
    <property type="match status" value="1"/>
</dbReference>
<comment type="cofactor">
    <cofactor evidence="13">
        <name>Mg(2+)</name>
        <dbReference type="ChEBI" id="CHEBI:18420"/>
    </cofactor>
    <text evidence="13">Binds 1 Mg(2+) ion per subunit.</text>
</comment>
<keyword evidence="10 13" id="KW-0234">DNA repair</keyword>
<evidence type="ECO:0000256" key="9">
    <source>
        <dbReference type="ARBA" id="ARBA00023172"/>
    </source>
</evidence>
<dbReference type="GO" id="GO:0006310">
    <property type="term" value="P:DNA recombination"/>
    <property type="evidence" value="ECO:0007669"/>
    <property type="project" value="UniProtKB-UniRule"/>
</dbReference>
<dbReference type="OrthoDB" id="9783592at2"/>
<keyword evidence="16" id="KW-1185">Reference proteome</keyword>
<evidence type="ECO:0000256" key="10">
    <source>
        <dbReference type="ARBA" id="ARBA00023204"/>
    </source>
</evidence>
<reference evidence="14 16" key="1">
    <citation type="submission" date="2014-03" db="EMBL/GenBank/DDBJ databases">
        <title>Genome sequence of Clostridium litorale W6, DSM 5388.</title>
        <authorList>
            <person name="Poehlein A."/>
            <person name="Jagirdar A."/>
            <person name="Khonsari B."/>
            <person name="Chibani C.M."/>
            <person name="Gutierrez Gutierrez D.A."/>
            <person name="Davydova E."/>
            <person name="Alghaithi H.S."/>
            <person name="Nair K.P."/>
            <person name="Dhamotharan K."/>
            <person name="Chandran L."/>
            <person name="G W."/>
            <person name="Daniel R."/>
        </authorList>
    </citation>
    <scope>NUCLEOTIDE SEQUENCE [LARGE SCALE GENOMIC DNA]</scope>
    <source>
        <strain evidence="14 16">W6</strain>
    </source>
</reference>
<dbReference type="Proteomes" id="UP000027946">
    <property type="component" value="Unassembled WGS sequence"/>
</dbReference>
<comment type="similarity">
    <text evidence="11 13">Belongs to the RecU family.</text>
</comment>
<dbReference type="EMBL" id="JJMM01000026">
    <property type="protein sequence ID" value="KDR93942.1"/>
    <property type="molecule type" value="Genomic_DNA"/>
</dbReference>
<protein>
    <recommendedName>
        <fullName evidence="12 13">Holliday junction resolvase RecU</fullName>
        <ecNumber evidence="13">3.1.21.10</ecNumber>
    </recommendedName>
    <alternativeName>
        <fullName evidence="13">Recombination protein U homolog</fullName>
    </alternativeName>
</protein>
<evidence type="ECO:0000256" key="7">
    <source>
        <dbReference type="ARBA" id="ARBA00022801"/>
    </source>
</evidence>
<evidence type="ECO:0000256" key="1">
    <source>
        <dbReference type="ARBA" id="ARBA00004496"/>
    </source>
</evidence>
<keyword evidence="2 13" id="KW-0963">Cytoplasm</keyword>
<dbReference type="GO" id="GO:0000287">
    <property type="term" value="F:magnesium ion binding"/>
    <property type="evidence" value="ECO:0007669"/>
    <property type="project" value="UniProtKB-UniRule"/>
</dbReference>
<evidence type="ECO:0000313" key="16">
    <source>
        <dbReference type="Proteomes" id="UP000027946"/>
    </source>
</evidence>
<proteinExistence type="inferred from homology"/>
<evidence type="ECO:0000256" key="5">
    <source>
        <dbReference type="ARBA" id="ARBA00022759"/>
    </source>
</evidence>
<feature type="binding site" evidence="13">
    <location>
        <position position="60"/>
    </location>
    <ligand>
        <name>Mg(2+)</name>
        <dbReference type="ChEBI" id="CHEBI:18420"/>
    </ligand>
</feature>
<sequence>MTRWKSLGHKGDFTENIIDHVNQIYEKRGLALVSKIPVPVKVTQISSGQITQAFFEKKSTVDYCGVFRGISICFDAKETNKDYLPLQNIHEHQVEYMAKFKKHGGFSFLICNFKTHGIYHFIPFEIVAEFWRDAKSGGRKSIPMSALDQQYIIPSQNGLPDYIVPLSMYIRTTTKGCYF</sequence>
<keyword evidence="9 13" id="KW-0233">DNA recombination</keyword>
<dbReference type="PIRSF" id="PIRSF037785">
    <property type="entry name" value="RecU"/>
    <property type="match status" value="1"/>
</dbReference>
<comment type="subcellular location">
    <subcellularLocation>
        <location evidence="1 13">Cytoplasm</location>
    </subcellularLocation>
</comment>
<gene>
    <name evidence="13 14" type="primary">recU</name>
    <name evidence="15" type="ORF">CLIT_10c00960</name>
    <name evidence="14" type="ORF">CLIT_23c02140</name>
</gene>
<keyword evidence="8 13" id="KW-0460">Magnesium</keyword>
<keyword evidence="3 13" id="KW-0540">Nuclease</keyword>
<evidence type="ECO:0000256" key="2">
    <source>
        <dbReference type="ARBA" id="ARBA00022490"/>
    </source>
</evidence>